<evidence type="ECO:0000313" key="3">
    <source>
        <dbReference type="Proteomes" id="UP000824890"/>
    </source>
</evidence>
<evidence type="ECO:0000313" key="2">
    <source>
        <dbReference type="EMBL" id="KAH0875961.1"/>
    </source>
</evidence>
<sequence>MLSRISRLGFTQAAFDGVANPVKRLAGTVPVREFWDSEITWRVGIFPRVVGTSPVRELTAAVKCISDEQLDNADGIVPCTLGSVGDREKPGSHRRTGCTRGLGDGGKIPARNSPEWLRRTRLRTSRRDGGKTQREREGGTAPFRSLVELAELSQLAESRAEAAGEAEAGEEKLSHAAGEAEYAVPVAWGGGGGLVPGLESA</sequence>
<dbReference type="Proteomes" id="UP000824890">
    <property type="component" value="Unassembled WGS sequence"/>
</dbReference>
<organism evidence="2 3">
    <name type="scientific">Brassica napus</name>
    <name type="common">Rape</name>
    <dbReference type="NCBI Taxonomy" id="3708"/>
    <lineage>
        <taxon>Eukaryota</taxon>
        <taxon>Viridiplantae</taxon>
        <taxon>Streptophyta</taxon>
        <taxon>Embryophyta</taxon>
        <taxon>Tracheophyta</taxon>
        <taxon>Spermatophyta</taxon>
        <taxon>Magnoliopsida</taxon>
        <taxon>eudicotyledons</taxon>
        <taxon>Gunneridae</taxon>
        <taxon>Pentapetalae</taxon>
        <taxon>rosids</taxon>
        <taxon>malvids</taxon>
        <taxon>Brassicales</taxon>
        <taxon>Brassicaceae</taxon>
        <taxon>Brassiceae</taxon>
        <taxon>Brassica</taxon>
    </lineage>
</organism>
<accession>A0ABQ7Z785</accession>
<feature type="region of interest" description="Disordered" evidence="1">
    <location>
        <begin position="85"/>
        <end position="144"/>
    </location>
</feature>
<keyword evidence="3" id="KW-1185">Reference proteome</keyword>
<protein>
    <submittedName>
        <fullName evidence="2">Uncharacterized protein</fullName>
    </submittedName>
</protein>
<name>A0ABQ7Z785_BRANA</name>
<dbReference type="EMBL" id="JAGKQM010000016">
    <property type="protein sequence ID" value="KAH0875961.1"/>
    <property type="molecule type" value="Genomic_DNA"/>
</dbReference>
<gene>
    <name evidence="2" type="ORF">HID58_073323</name>
</gene>
<proteinExistence type="predicted"/>
<feature type="compositionally biased region" description="Basic and acidic residues" evidence="1">
    <location>
        <begin position="125"/>
        <end position="138"/>
    </location>
</feature>
<comment type="caution">
    <text evidence="2">The sequence shown here is derived from an EMBL/GenBank/DDBJ whole genome shotgun (WGS) entry which is preliminary data.</text>
</comment>
<reference evidence="2 3" key="1">
    <citation type="submission" date="2021-05" db="EMBL/GenBank/DDBJ databases">
        <title>Genome Assembly of Synthetic Allotetraploid Brassica napus Reveals Homoeologous Exchanges between Subgenomes.</title>
        <authorList>
            <person name="Davis J.T."/>
        </authorList>
    </citation>
    <scope>NUCLEOTIDE SEQUENCE [LARGE SCALE GENOMIC DNA]</scope>
    <source>
        <strain evidence="3">cv. Da-Ae</strain>
        <tissue evidence="2">Seedling</tissue>
    </source>
</reference>
<evidence type="ECO:0000256" key="1">
    <source>
        <dbReference type="SAM" id="MobiDB-lite"/>
    </source>
</evidence>